<dbReference type="SUPFAM" id="SSF109709">
    <property type="entry name" value="KorB DNA-binding domain-like"/>
    <property type="match status" value="1"/>
</dbReference>
<evidence type="ECO:0000256" key="3">
    <source>
        <dbReference type="SAM" id="MobiDB-lite"/>
    </source>
</evidence>
<dbReference type="InterPro" id="IPR003115">
    <property type="entry name" value="ParB_N"/>
</dbReference>
<dbReference type="InterPro" id="IPR050336">
    <property type="entry name" value="Chromosome_partition/occlusion"/>
</dbReference>
<dbReference type="EMBL" id="DXEM01000039">
    <property type="protein sequence ID" value="HIX68985.1"/>
    <property type="molecule type" value="Genomic_DNA"/>
</dbReference>
<comment type="similarity">
    <text evidence="1">Belongs to the ParB family.</text>
</comment>
<sequence length="306" mass="35065">MLSDKPASPARGRKKVAPPVQQPPQEEVVYRLPLTDLHPFPDHPFQVRDDEEMQETIKSVKEYGVIVPVIVRPRKEGGYEIVAGHRRKHACEQAGLDTMPVIIRNLDRDAATILMVDSNLQRENILPSERAKAYKMKLEAIKRQGERTDLTSPKISAKLRSDDEIGQKMGVSGDTVRNYISLTNLVPELMQMVDEKKIALSPAYQLSALKPEEQQMLVTTMDYEQATPSLSQAQRMKKFSQAGRLNEDSMLAIMSEEKKPEKFSLTFDGDRIRKYFPKSYTPLQMENTIIKLLEAWQKKRQRSQER</sequence>
<protein>
    <submittedName>
        <fullName evidence="5">ParB/RepB/Spo0J family partition protein</fullName>
    </submittedName>
</protein>
<feature type="domain" description="ParB-like N-terminal" evidence="4">
    <location>
        <begin position="30"/>
        <end position="120"/>
    </location>
</feature>
<evidence type="ECO:0000256" key="2">
    <source>
        <dbReference type="ARBA" id="ARBA00022829"/>
    </source>
</evidence>
<proteinExistence type="inferred from homology"/>
<organism evidence="5 6">
    <name type="scientific">Candidatus Anaerostipes excrementavium</name>
    <dbReference type="NCBI Taxonomy" id="2838463"/>
    <lineage>
        <taxon>Bacteria</taxon>
        <taxon>Bacillati</taxon>
        <taxon>Bacillota</taxon>
        <taxon>Clostridia</taxon>
        <taxon>Lachnospirales</taxon>
        <taxon>Lachnospiraceae</taxon>
        <taxon>Anaerostipes</taxon>
    </lineage>
</organism>
<dbReference type="Gene3D" id="1.10.10.2830">
    <property type="match status" value="1"/>
</dbReference>
<accession>A0A9D1WY72</accession>
<dbReference type="Pfam" id="PF17762">
    <property type="entry name" value="HTH_ParB"/>
    <property type="match status" value="1"/>
</dbReference>
<feature type="region of interest" description="Disordered" evidence="3">
    <location>
        <begin position="1"/>
        <end position="25"/>
    </location>
</feature>
<gene>
    <name evidence="5" type="ORF">H9735_12820</name>
</gene>
<name>A0A9D1WY72_9FIRM</name>
<dbReference type="GO" id="GO:0003677">
    <property type="term" value="F:DNA binding"/>
    <property type="evidence" value="ECO:0007669"/>
    <property type="project" value="InterPro"/>
</dbReference>
<comment type="caution">
    <text evidence="5">The sequence shown here is derived from an EMBL/GenBank/DDBJ whole genome shotgun (WGS) entry which is preliminary data.</text>
</comment>
<evidence type="ECO:0000313" key="5">
    <source>
        <dbReference type="EMBL" id="HIX68985.1"/>
    </source>
</evidence>
<dbReference type="CDD" id="cd16407">
    <property type="entry name" value="ParB_N_like"/>
    <property type="match status" value="1"/>
</dbReference>
<dbReference type="InterPro" id="IPR041468">
    <property type="entry name" value="HTH_ParB/Spo0J"/>
</dbReference>
<dbReference type="GO" id="GO:0007059">
    <property type="term" value="P:chromosome segregation"/>
    <property type="evidence" value="ECO:0007669"/>
    <property type="project" value="UniProtKB-KW"/>
</dbReference>
<dbReference type="SMART" id="SM00470">
    <property type="entry name" value="ParB"/>
    <property type="match status" value="1"/>
</dbReference>
<dbReference type="SUPFAM" id="SSF110849">
    <property type="entry name" value="ParB/Sulfiredoxin"/>
    <property type="match status" value="1"/>
</dbReference>
<dbReference type="PANTHER" id="PTHR33375:SF1">
    <property type="entry name" value="CHROMOSOME-PARTITIONING PROTEIN PARB-RELATED"/>
    <property type="match status" value="1"/>
</dbReference>
<dbReference type="InterPro" id="IPR004437">
    <property type="entry name" value="ParB/RepB/Spo0J"/>
</dbReference>
<dbReference type="InterPro" id="IPR036086">
    <property type="entry name" value="ParB/Sulfiredoxin_sf"/>
</dbReference>
<reference evidence="5" key="2">
    <citation type="submission" date="2021-04" db="EMBL/GenBank/DDBJ databases">
        <authorList>
            <person name="Gilroy R."/>
        </authorList>
    </citation>
    <scope>NUCLEOTIDE SEQUENCE</scope>
    <source>
        <strain evidence="5">CHK191-13928</strain>
    </source>
</reference>
<dbReference type="Proteomes" id="UP000886721">
    <property type="component" value="Unassembled WGS sequence"/>
</dbReference>
<dbReference type="PANTHER" id="PTHR33375">
    <property type="entry name" value="CHROMOSOME-PARTITIONING PROTEIN PARB-RELATED"/>
    <property type="match status" value="1"/>
</dbReference>
<evidence type="ECO:0000256" key="1">
    <source>
        <dbReference type="ARBA" id="ARBA00006295"/>
    </source>
</evidence>
<dbReference type="AlphaFoldDB" id="A0A9D1WY72"/>
<dbReference type="GO" id="GO:0005694">
    <property type="term" value="C:chromosome"/>
    <property type="evidence" value="ECO:0007669"/>
    <property type="project" value="TreeGrafter"/>
</dbReference>
<dbReference type="NCBIfam" id="TIGR00180">
    <property type="entry name" value="parB_part"/>
    <property type="match status" value="1"/>
</dbReference>
<evidence type="ECO:0000259" key="4">
    <source>
        <dbReference type="SMART" id="SM00470"/>
    </source>
</evidence>
<keyword evidence="2" id="KW-0159">Chromosome partition</keyword>
<dbReference type="Gene3D" id="3.90.1530.30">
    <property type="match status" value="1"/>
</dbReference>
<dbReference type="Pfam" id="PF02195">
    <property type="entry name" value="ParB_N"/>
    <property type="match status" value="1"/>
</dbReference>
<evidence type="ECO:0000313" key="6">
    <source>
        <dbReference type="Proteomes" id="UP000886721"/>
    </source>
</evidence>
<reference evidence="5" key="1">
    <citation type="journal article" date="2021" name="PeerJ">
        <title>Extensive microbial diversity within the chicken gut microbiome revealed by metagenomics and culture.</title>
        <authorList>
            <person name="Gilroy R."/>
            <person name="Ravi A."/>
            <person name="Getino M."/>
            <person name="Pursley I."/>
            <person name="Horton D.L."/>
            <person name="Alikhan N.F."/>
            <person name="Baker D."/>
            <person name="Gharbi K."/>
            <person name="Hall N."/>
            <person name="Watson M."/>
            <person name="Adriaenssens E.M."/>
            <person name="Foster-Nyarko E."/>
            <person name="Jarju S."/>
            <person name="Secka A."/>
            <person name="Antonio M."/>
            <person name="Oren A."/>
            <person name="Chaudhuri R.R."/>
            <person name="La Ragione R."/>
            <person name="Hildebrand F."/>
            <person name="Pallen M.J."/>
        </authorList>
    </citation>
    <scope>NUCLEOTIDE SEQUENCE</scope>
    <source>
        <strain evidence="5">CHK191-13928</strain>
    </source>
</reference>